<evidence type="ECO:0000256" key="1">
    <source>
        <dbReference type="ARBA" id="ARBA00004604"/>
    </source>
</evidence>
<reference evidence="5 6" key="1">
    <citation type="journal article" date="2019" name="Appl. Microbiol. Biotechnol.">
        <title>Genome sequence of Isaria javanica and comparative genome analysis insights into family S53 peptidase evolution in fungal entomopathogens.</title>
        <authorList>
            <person name="Lin R."/>
            <person name="Zhang X."/>
            <person name="Xin B."/>
            <person name="Zou M."/>
            <person name="Gao Y."/>
            <person name="Qin F."/>
            <person name="Hu Q."/>
            <person name="Xie B."/>
            <person name="Cheng X."/>
        </authorList>
    </citation>
    <scope>NUCLEOTIDE SEQUENCE [LARGE SCALE GENOMIC DNA]</scope>
    <source>
        <strain evidence="5 6">IJ1G</strain>
    </source>
</reference>
<feature type="compositionally biased region" description="Basic and acidic residues" evidence="4">
    <location>
        <begin position="377"/>
        <end position="386"/>
    </location>
</feature>
<feature type="compositionally biased region" description="Acidic residues" evidence="4">
    <location>
        <begin position="67"/>
        <end position="78"/>
    </location>
</feature>
<keyword evidence="2" id="KW-0597">Phosphoprotein</keyword>
<dbReference type="OrthoDB" id="277439at2759"/>
<keyword evidence="6" id="KW-1185">Reference proteome</keyword>
<feature type="compositionally biased region" description="Low complexity" evidence="4">
    <location>
        <begin position="660"/>
        <end position="689"/>
    </location>
</feature>
<feature type="compositionally biased region" description="Basic and acidic residues" evidence="4">
    <location>
        <begin position="701"/>
        <end position="710"/>
    </location>
</feature>
<feature type="region of interest" description="Disordered" evidence="4">
    <location>
        <begin position="1"/>
        <end position="305"/>
    </location>
</feature>
<feature type="compositionally biased region" description="Basic and acidic residues" evidence="4">
    <location>
        <begin position="434"/>
        <end position="447"/>
    </location>
</feature>
<feature type="compositionally biased region" description="Acidic residues" evidence="4">
    <location>
        <begin position="112"/>
        <end position="129"/>
    </location>
</feature>
<accession>A0A545W3W4</accession>
<sequence length="914" mass="101438">MPGRQSHGRPLLAAPKTKTIKRSKSRSQKSALNAFNTASEQYPTRIKKTPRARELDAEIERKHGRDDNDDEDEDEDEEPTRKKAKRPARAQNGDAEYGSDSEGNEWQLGGMAEDDEDSEIESDDAFGDSDNEKFEEYQFRGSNSRTKDDDSDDDSNDDEGQTLGDEAIDLATALDQFEEDSGEDEGSQDDSDSDSDSDDIDGSDEDEEEEDDSDDEGGEEADPEKLNALQGLISGYGGEEEAADDKPSSKQKISFGDLGLSGLNDPLMRKSVKLMNKEEKEKRPGAAKKLDVPLSRREQGRLDRSAAYETTNKTLDRWTETVKHNRRAEHLVFPLPENAADAGIDRSEIQPLSTAKPANELESTIMSIMEQSGLSMEKPEKPKKVEYDEEGNELSKREALNRRRLERELNSREAKRAKRIKKIKSKAYHRVHRKERERDELATKEAMEEAGELDSEAEREAQDRRRALERVGQRHKDSKWAKLGNKTKRAVWDDDFRTGLTEMARRDEELRRRKEGKRGGAGGDDDGDDSDATSSSGSDSDEGASGAKLRRQLRELEQDDGEPQSKLMAMKFMQKAEAARKQENDQLIKDIRKELDGDEASGSDESAAGEVGRRSYGDASAKMKPVAVDLSKKQRKMVRMPAHDDGDGDDDDDDVVITTSAPSQSANSAWAAPAAETATATTTGGAWSRGDSRRSKSKSARGAEDLELNEHIAVAGKPKSKPKPSADSTKHNTTTAAAAARSADESDADSDSDADQHLPMAVRDQALVARAFAGEDVVGDFAREKAAAAADDDDRVVDTTLPGWGAWVGEGVSRREQKRNTGRFLTKVEGVVKPKDRKDAKLAKVMINEKRIKKNNLYRASQLPHPFESREQYERSLRLPVGPEWMTKETFQASTKPRVLMKQGIITPMSKPTR</sequence>
<comment type="caution">
    <text evidence="5">The sequence shown here is derived from an EMBL/GenBank/DDBJ whole genome shotgun (WGS) entry which is preliminary data.</text>
</comment>
<feature type="compositionally biased region" description="Acidic residues" evidence="4">
    <location>
        <begin position="176"/>
        <end position="222"/>
    </location>
</feature>
<dbReference type="STRING" id="43265.A0A545W3W4"/>
<name>A0A545W3W4_9HYPO</name>
<organism evidence="5 6">
    <name type="scientific">Cordyceps javanica</name>
    <dbReference type="NCBI Taxonomy" id="43265"/>
    <lineage>
        <taxon>Eukaryota</taxon>
        <taxon>Fungi</taxon>
        <taxon>Dikarya</taxon>
        <taxon>Ascomycota</taxon>
        <taxon>Pezizomycotina</taxon>
        <taxon>Sordariomycetes</taxon>
        <taxon>Hypocreomycetidae</taxon>
        <taxon>Hypocreales</taxon>
        <taxon>Cordycipitaceae</taxon>
        <taxon>Cordyceps</taxon>
    </lineage>
</organism>
<protein>
    <submittedName>
        <fullName evidence="5">Small nucleolar ribonucleoprotein complex subunit Utp14</fullName>
    </submittedName>
</protein>
<feature type="compositionally biased region" description="Basic and acidic residues" evidence="4">
    <location>
        <begin position="490"/>
        <end position="512"/>
    </location>
</feature>
<feature type="compositionally biased region" description="Basic and acidic residues" evidence="4">
    <location>
        <begin position="456"/>
        <end position="480"/>
    </location>
</feature>
<dbReference type="PANTHER" id="PTHR14150">
    <property type="entry name" value="U3 SMALL NUCLEOLAR RNA-ASSOCIATED PROTEIN 14"/>
    <property type="match status" value="1"/>
</dbReference>
<evidence type="ECO:0000256" key="4">
    <source>
        <dbReference type="SAM" id="MobiDB-lite"/>
    </source>
</evidence>
<feature type="compositionally biased region" description="Basic and acidic residues" evidence="4">
    <location>
        <begin position="393"/>
        <end position="414"/>
    </location>
</feature>
<feature type="compositionally biased region" description="Basic residues" evidence="4">
    <location>
        <begin position="18"/>
        <end position="27"/>
    </location>
</feature>
<feature type="compositionally biased region" description="Basic and acidic residues" evidence="4">
    <location>
        <begin position="275"/>
        <end position="305"/>
    </location>
</feature>
<feature type="compositionally biased region" description="Polar residues" evidence="4">
    <location>
        <begin position="361"/>
        <end position="374"/>
    </location>
</feature>
<keyword evidence="5" id="KW-0687">Ribonucleoprotein</keyword>
<evidence type="ECO:0000256" key="2">
    <source>
        <dbReference type="ARBA" id="ARBA00022553"/>
    </source>
</evidence>
<dbReference type="EMBL" id="SPUK01000004">
    <property type="protein sequence ID" value="TQV98167.1"/>
    <property type="molecule type" value="Genomic_DNA"/>
</dbReference>
<dbReference type="Proteomes" id="UP000315783">
    <property type="component" value="Unassembled WGS sequence"/>
</dbReference>
<feature type="compositionally biased region" description="Acidic residues" evidence="4">
    <location>
        <begin position="646"/>
        <end position="655"/>
    </location>
</feature>
<dbReference type="InterPro" id="IPR006709">
    <property type="entry name" value="SSU_processome_Utp14"/>
</dbReference>
<dbReference type="PANTHER" id="PTHR14150:SF12">
    <property type="entry name" value="U3 SMALL NUCLEOLAR RNA-ASSOCIATED PROTEIN 14 HOMOLOG A"/>
    <property type="match status" value="1"/>
</dbReference>
<evidence type="ECO:0000313" key="5">
    <source>
        <dbReference type="EMBL" id="TQV98167.1"/>
    </source>
</evidence>
<feature type="compositionally biased region" description="Low complexity" evidence="4">
    <location>
        <begin position="532"/>
        <end position="547"/>
    </location>
</feature>
<feature type="compositionally biased region" description="Polar residues" evidence="4">
    <location>
        <begin position="31"/>
        <end position="42"/>
    </location>
</feature>
<gene>
    <name evidence="5" type="ORF">IF1G_03910</name>
</gene>
<dbReference type="AlphaFoldDB" id="A0A545W3W4"/>
<proteinExistence type="predicted"/>
<feature type="region of interest" description="Disordered" evidence="4">
    <location>
        <begin position="342"/>
        <end position="758"/>
    </location>
</feature>
<comment type="subcellular location">
    <subcellularLocation>
        <location evidence="1">Nucleus</location>
        <location evidence="1">Nucleolus</location>
    </subcellularLocation>
</comment>
<evidence type="ECO:0000256" key="3">
    <source>
        <dbReference type="ARBA" id="ARBA00023242"/>
    </source>
</evidence>
<evidence type="ECO:0000313" key="6">
    <source>
        <dbReference type="Proteomes" id="UP000315783"/>
    </source>
</evidence>
<dbReference type="GO" id="GO:0006364">
    <property type="term" value="P:rRNA processing"/>
    <property type="evidence" value="ECO:0007669"/>
    <property type="project" value="InterPro"/>
</dbReference>
<dbReference type="Pfam" id="PF04615">
    <property type="entry name" value="Utp14"/>
    <property type="match status" value="1"/>
</dbReference>
<feature type="compositionally biased region" description="Basic and acidic residues" evidence="4">
    <location>
        <begin position="51"/>
        <end position="66"/>
    </location>
</feature>
<dbReference type="GO" id="GO:0032040">
    <property type="term" value="C:small-subunit processome"/>
    <property type="evidence" value="ECO:0007669"/>
    <property type="project" value="InterPro"/>
</dbReference>
<feature type="compositionally biased region" description="Basic and acidic residues" evidence="4">
    <location>
        <begin position="577"/>
        <end position="595"/>
    </location>
</feature>
<keyword evidence="3" id="KW-0539">Nucleus</keyword>
<feature type="compositionally biased region" description="Basic residues" evidence="4">
    <location>
        <begin position="415"/>
        <end position="433"/>
    </location>
</feature>
<feature type="compositionally biased region" description="Acidic residues" evidence="4">
    <location>
        <begin position="149"/>
        <end position="160"/>
    </location>
</feature>